<proteinExistence type="predicted"/>
<name>A0ABV4E3K7_9GAMM</name>
<evidence type="ECO:0000313" key="3">
    <source>
        <dbReference type="Proteomes" id="UP001565243"/>
    </source>
</evidence>
<evidence type="ECO:0000256" key="1">
    <source>
        <dbReference type="SAM" id="SignalP"/>
    </source>
</evidence>
<reference evidence="2 3" key="1">
    <citation type="submission" date="2024-07" db="EMBL/GenBank/DDBJ databases">
        <authorList>
            <person name="Hebao G."/>
        </authorList>
    </citation>
    <scope>NUCLEOTIDE SEQUENCE [LARGE SCALE GENOMIC DNA]</scope>
    <source>
        <strain evidence="2 3">ACCC 02193</strain>
    </source>
</reference>
<organism evidence="2 3">
    <name type="scientific">Erwinia aeris</name>
    <dbReference type="NCBI Taxonomy" id="3239803"/>
    <lineage>
        <taxon>Bacteria</taxon>
        <taxon>Pseudomonadati</taxon>
        <taxon>Pseudomonadota</taxon>
        <taxon>Gammaproteobacteria</taxon>
        <taxon>Enterobacterales</taxon>
        <taxon>Erwiniaceae</taxon>
        <taxon>Erwinia</taxon>
    </lineage>
</organism>
<dbReference type="Pfam" id="PF09695">
    <property type="entry name" value="YtfJ_HI0045"/>
    <property type="match status" value="1"/>
</dbReference>
<keyword evidence="1" id="KW-0732">Signal</keyword>
<gene>
    <name evidence="2" type="ORF">AB6T85_03165</name>
</gene>
<sequence length="186" mass="19848">MKPVLFALLTIVSASASASNIVINQRVPAAGVAVQGELIWQQQQISARPWNSAQLGGKVRVLLHMAGRISAKDQNAALIDALSKANLPHDRYQTTTIVNTDDAIPGSAVFVRASLKSAKEASPWSQFIIDANGAVRRAWQLKAGGSAVMVLDSEGRVRFAREGALTPAENQQVLALLKSLLEPQTS</sequence>
<dbReference type="NCBIfam" id="TIGR01626">
    <property type="entry name" value="ytfJ_HI0045"/>
    <property type="match status" value="1"/>
</dbReference>
<accession>A0ABV4E3K7</accession>
<keyword evidence="3" id="KW-1185">Reference proteome</keyword>
<dbReference type="InterPro" id="IPR006513">
    <property type="entry name" value="YtfJ_HI0045"/>
</dbReference>
<dbReference type="RefSeq" id="WP_369894780.1">
    <property type="nucleotide sequence ID" value="NZ_JBGFFX010000001.1"/>
</dbReference>
<dbReference type="EMBL" id="JBGFFX010000001">
    <property type="protein sequence ID" value="MEY8769440.1"/>
    <property type="molecule type" value="Genomic_DNA"/>
</dbReference>
<comment type="caution">
    <text evidence="2">The sequence shown here is derived from an EMBL/GenBank/DDBJ whole genome shotgun (WGS) entry which is preliminary data.</text>
</comment>
<protein>
    <submittedName>
        <fullName evidence="2">YtfJ family protein</fullName>
    </submittedName>
</protein>
<feature type="signal peptide" evidence="1">
    <location>
        <begin position="1"/>
        <end position="18"/>
    </location>
</feature>
<evidence type="ECO:0000313" key="2">
    <source>
        <dbReference type="EMBL" id="MEY8769440.1"/>
    </source>
</evidence>
<dbReference type="Proteomes" id="UP001565243">
    <property type="component" value="Unassembled WGS sequence"/>
</dbReference>
<feature type="chain" id="PRO_5045886712" evidence="1">
    <location>
        <begin position="19"/>
        <end position="186"/>
    </location>
</feature>